<dbReference type="InterPro" id="IPR019195">
    <property type="entry name" value="ABC_ATPase_put"/>
</dbReference>
<organism evidence="5 6">
    <name type="scientific">Cyclospora cayetanensis</name>
    <dbReference type="NCBI Taxonomy" id="88456"/>
    <lineage>
        <taxon>Eukaryota</taxon>
        <taxon>Sar</taxon>
        <taxon>Alveolata</taxon>
        <taxon>Apicomplexa</taxon>
        <taxon>Conoidasida</taxon>
        <taxon>Coccidia</taxon>
        <taxon>Eucoccidiorida</taxon>
        <taxon>Eimeriorina</taxon>
        <taxon>Eimeriidae</taxon>
        <taxon>Cyclospora</taxon>
    </lineage>
</organism>
<keyword evidence="5" id="KW-1185">Reference proteome</keyword>
<reference evidence="6" key="1">
    <citation type="submission" date="2025-08" db="UniProtKB">
        <authorList>
            <consortium name="RefSeq"/>
        </authorList>
    </citation>
    <scope>IDENTIFICATION</scope>
</reference>
<dbReference type="Proteomes" id="UP000515125">
    <property type="component" value="Unplaced"/>
</dbReference>
<sequence length="628" mass="68758">MDSEGKAKYAHSEAAGQKHRGAPQSAEMHKRDLAGSLISLEGQSYGAYKSLIGCWAVGEFSLFLDKVQSDPFAPPSCFRLRLPQAYAQFPPHLFASFIRNVALCDFLTRKFFEAIARGGVLGVDDAGVQGGWHDSKPDNIRIDKPGQYVLPRSSMVVTPEYVEARCTIGLPARGRRIEGRRAAQLLCHRLPELVRRVMKYSSLDPVALQRHVECVEDQEFLRSKLKEKGLTSFVANGACLPRRSGVDDAPMTREQDPNLVLFQSPPNLECEFTLPNTGKVRGMGIPRGITLIVGGGFHGKSTMLEALQVGVYNKVPGDGREFVVTEPQAVKIRAEDGRMVTSVDISPFISNLPFGKSTSYFSSADASGSTSQAANIMEALEFGASALLIDEDTCATNFMIRDARMQALVAKEKEPITPFLFRVKRLFTELNVSTVMVIGGSGDFFEVADVVLQFDKYQAYNVTQKAKEIVKQFASKEAGQLALQTPLSHANVPFGPIRQRVAVEESLHPKGKVKVGGTRAIAYGGTSIDVTGVEQLVDNSQTRGIACFIQKIAENYEQMKRGGKRSLRSMIEAQYEKVVHGSPAGCTHPLLDCLSTWHYPVGDLALPRALEIGCAISRLRGLKISEVI</sequence>
<feature type="region of interest" description="Disordered" evidence="1">
    <location>
        <begin position="1"/>
        <end position="26"/>
    </location>
</feature>
<name>A0A6P6RUJ9_9EIME</name>
<dbReference type="SUPFAM" id="SSF52540">
    <property type="entry name" value="P-loop containing nucleoside triphosphate hydrolases"/>
    <property type="match status" value="1"/>
</dbReference>
<dbReference type="GeneID" id="34619268"/>
<evidence type="ECO:0000259" key="3">
    <source>
        <dbReference type="Pfam" id="PF20446"/>
    </source>
</evidence>
<feature type="domain" description="ATPase of the ABC class C-terminal" evidence="2">
    <location>
        <begin position="207"/>
        <end position="478"/>
    </location>
</feature>
<feature type="domain" description="ATPase of the ABC class N-terminal" evidence="3">
    <location>
        <begin position="33"/>
        <end position="200"/>
    </location>
</feature>
<dbReference type="Pfam" id="PF21117">
    <property type="entry name" value="MRB1590_C"/>
    <property type="match status" value="1"/>
</dbReference>
<proteinExistence type="predicted"/>
<evidence type="ECO:0000313" key="6">
    <source>
        <dbReference type="RefSeq" id="XP_026190795.1"/>
    </source>
</evidence>
<feature type="domain" description="MRB1590-like C-terminal" evidence="4">
    <location>
        <begin position="512"/>
        <end position="624"/>
    </location>
</feature>
<evidence type="ECO:0000259" key="2">
    <source>
        <dbReference type="Pfam" id="PF09818"/>
    </source>
</evidence>
<dbReference type="InterPro" id="IPR046834">
    <property type="entry name" value="ABC_ATPase_C"/>
</dbReference>
<dbReference type="Pfam" id="PF20446">
    <property type="entry name" value="ABC_N"/>
    <property type="match status" value="1"/>
</dbReference>
<dbReference type="InterPro" id="IPR049069">
    <property type="entry name" value="MRB1590-like_C"/>
</dbReference>
<dbReference type="AlphaFoldDB" id="A0A6P6RUJ9"/>
<dbReference type="InterPro" id="IPR046833">
    <property type="entry name" value="ABC_N"/>
</dbReference>
<gene>
    <name evidence="6" type="primary">LOC34619268</name>
</gene>
<dbReference type="OrthoDB" id="189459at2759"/>
<dbReference type="InterPro" id="IPR027417">
    <property type="entry name" value="P-loop_NTPase"/>
</dbReference>
<protein>
    <submittedName>
        <fullName evidence="6">Uncharacterized protein LOC34619268</fullName>
    </submittedName>
</protein>
<accession>A0A6P6RUJ9</accession>
<feature type="compositionally biased region" description="Basic and acidic residues" evidence="1">
    <location>
        <begin position="1"/>
        <end position="11"/>
    </location>
</feature>
<dbReference type="PANTHER" id="PTHR38149">
    <property type="entry name" value="ATPASE"/>
    <property type="match status" value="1"/>
</dbReference>
<dbReference type="PANTHER" id="PTHR38149:SF1">
    <property type="entry name" value="ATPASE"/>
    <property type="match status" value="1"/>
</dbReference>
<dbReference type="Pfam" id="PF09818">
    <property type="entry name" value="ABC_ATPase"/>
    <property type="match status" value="1"/>
</dbReference>
<evidence type="ECO:0000256" key="1">
    <source>
        <dbReference type="SAM" id="MobiDB-lite"/>
    </source>
</evidence>
<evidence type="ECO:0000259" key="4">
    <source>
        <dbReference type="Pfam" id="PF21117"/>
    </source>
</evidence>
<dbReference type="RefSeq" id="XP_026190795.1">
    <property type="nucleotide sequence ID" value="XM_026335010.1"/>
</dbReference>
<evidence type="ECO:0000313" key="5">
    <source>
        <dbReference type="Proteomes" id="UP000515125"/>
    </source>
</evidence>